<dbReference type="RefSeq" id="WP_131011565.1">
    <property type="nucleotide sequence ID" value="NZ_SIRE01000002.1"/>
</dbReference>
<name>A0A4Q9DXE3_9BACL</name>
<keyword evidence="3" id="KW-1185">Reference proteome</keyword>
<comment type="caution">
    <text evidence="2">The sequence shown here is derived from an EMBL/GenBank/DDBJ whole genome shotgun (WGS) entry which is preliminary data.</text>
</comment>
<protein>
    <submittedName>
        <fullName evidence="2">Cytochrome c oxidase subunit 2A</fullName>
    </submittedName>
</protein>
<gene>
    <name evidence="2" type="ORF">EYB31_01950</name>
</gene>
<accession>A0A4Q9DXE3</accession>
<dbReference type="Pfam" id="PF08113">
    <property type="entry name" value="CoxIIa"/>
    <property type="match status" value="1"/>
</dbReference>
<feature type="transmembrane region" description="Helical" evidence="1">
    <location>
        <begin position="12"/>
        <end position="37"/>
    </location>
</feature>
<proteinExistence type="predicted"/>
<keyword evidence="1" id="KW-0812">Transmembrane</keyword>
<keyword evidence="1" id="KW-1133">Transmembrane helix</keyword>
<evidence type="ECO:0000313" key="2">
    <source>
        <dbReference type="EMBL" id="TBL81779.1"/>
    </source>
</evidence>
<sequence>MKNEHGQKETALNGTLVSVMLLGAFIVLTWLGVYFLYLHRG</sequence>
<dbReference type="EMBL" id="SIRE01000002">
    <property type="protein sequence ID" value="TBL81779.1"/>
    <property type="molecule type" value="Genomic_DNA"/>
</dbReference>
<evidence type="ECO:0000256" key="1">
    <source>
        <dbReference type="SAM" id="Phobius"/>
    </source>
</evidence>
<organism evidence="2 3">
    <name type="scientific">Paenibacillus thalictri</name>
    <dbReference type="NCBI Taxonomy" id="2527873"/>
    <lineage>
        <taxon>Bacteria</taxon>
        <taxon>Bacillati</taxon>
        <taxon>Bacillota</taxon>
        <taxon>Bacilli</taxon>
        <taxon>Bacillales</taxon>
        <taxon>Paenibacillaceae</taxon>
        <taxon>Paenibacillus</taxon>
    </lineage>
</organism>
<reference evidence="2 3" key="1">
    <citation type="submission" date="2019-02" db="EMBL/GenBank/DDBJ databases">
        <title>Paenibacillus sp. nov., isolated from surface-sterilized tissue of Thalictrum simplex L.</title>
        <authorList>
            <person name="Tuo L."/>
        </authorList>
    </citation>
    <scope>NUCLEOTIDE SEQUENCE [LARGE SCALE GENOMIC DNA]</scope>
    <source>
        <strain evidence="2 3">N2SHLJ1</strain>
    </source>
</reference>
<dbReference type="Proteomes" id="UP000293142">
    <property type="component" value="Unassembled WGS sequence"/>
</dbReference>
<dbReference type="AlphaFoldDB" id="A0A4Q9DXE3"/>
<dbReference type="OrthoDB" id="2418411at2"/>
<dbReference type="InterPro" id="IPR012538">
    <property type="entry name" value="Cyt_c_oxidase_su2a"/>
</dbReference>
<evidence type="ECO:0000313" key="3">
    <source>
        <dbReference type="Proteomes" id="UP000293142"/>
    </source>
</evidence>
<keyword evidence="1" id="KW-0472">Membrane</keyword>